<evidence type="ECO:0008006" key="3">
    <source>
        <dbReference type="Google" id="ProtNLM"/>
    </source>
</evidence>
<dbReference type="EMBL" id="LR797332">
    <property type="protein sequence ID" value="CAB4204043.1"/>
    <property type="molecule type" value="Genomic_DNA"/>
</dbReference>
<feature type="transmembrane region" description="Helical" evidence="1">
    <location>
        <begin position="352"/>
        <end position="375"/>
    </location>
</feature>
<keyword evidence="1" id="KW-1133">Transmembrane helix</keyword>
<sequence length="489" mass="50696">MAGTGSRTLKLAILGDIDNLKKSLTQGTTEVQSFGDKITKFGKIASAAFIAAGVAAAAYAGKLLVDGVKSAIEDEAAQAKLATTLRNVTGATDAQIAATEGYIQKQQLLFGLTDQDLRPSFERLTRATGDLKTAQEAQSLAIDIAAGSGKSLEAVSNALGKAYEGNTGALAKLGVGLSAAQLKTMDMDTLTKTLAETFGGQASIQADTFAGKMARLKQGIDEGKETVGAYVLDALQPMVTLIVDQVIPAAIAFGETVGQKLQPYIDNIIFVFQTYLIPLFQAWWSFISDVLIPGIIDTFTPILGGLQKAFGYIADAVQKNSDKLAPFFTLVKNIASFILTTLAPAVGDVLGVAFTVIGKAISVVIGLFANLVNIINSAVGAIRSLISIVASNPLVKGIGNVIDNVFGGGRAAGGLVMGGTSYLVGEKGAEIFTPSSNGFITPNNKLGSNTVINLNVTGAIDPEGTARSIINVLNNSYYRGTNGAAALVF</sequence>
<reference evidence="2" key="1">
    <citation type="submission" date="2020-05" db="EMBL/GenBank/DDBJ databases">
        <authorList>
            <person name="Chiriac C."/>
            <person name="Salcher M."/>
            <person name="Ghai R."/>
            <person name="Kavagutti S V."/>
        </authorList>
    </citation>
    <scope>NUCLEOTIDE SEQUENCE</scope>
</reference>
<evidence type="ECO:0000313" key="2">
    <source>
        <dbReference type="EMBL" id="CAB4204043.1"/>
    </source>
</evidence>
<gene>
    <name evidence="2" type="ORF">UFOVP1396_17</name>
</gene>
<proteinExistence type="predicted"/>
<accession>A0A6J5S687</accession>
<feature type="transmembrane region" description="Helical" evidence="1">
    <location>
        <begin position="324"/>
        <end position="346"/>
    </location>
</feature>
<organism evidence="2">
    <name type="scientific">uncultured Caudovirales phage</name>
    <dbReference type="NCBI Taxonomy" id="2100421"/>
    <lineage>
        <taxon>Viruses</taxon>
        <taxon>Duplodnaviria</taxon>
        <taxon>Heunggongvirae</taxon>
        <taxon>Uroviricota</taxon>
        <taxon>Caudoviricetes</taxon>
        <taxon>Peduoviridae</taxon>
        <taxon>Maltschvirus</taxon>
        <taxon>Maltschvirus maltsch</taxon>
    </lineage>
</organism>
<feature type="transmembrane region" description="Helical" evidence="1">
    <location>
        <begin position="282"/>
        <end position="303"/>
    </location>
</feature>
<keyword evidence="1" id="KW-0812">Transmembrane</keyword>
<evidence type="ECO:0000256" key="1">
    <source>
        <dbReference type="SAM" id="Phobius"/>
    </source>
</evidence>
<keyword evidence="1" id="KW-0472">Membrane</keyword>
<protein>
    <recommendedName>
        <fullName evidence="3">Bacteriophage lambda, GpH, tail tape measure, C-terminal</fullName>
    </recommendedName>
</protein>
<name>A0A6J5S687_9CAUD</name>